<organism evidence="7">
    <name type="scientific">bioreactor metagenome</name>
    <dbReference type="NCBI Taxonomy" id="1076179"/>
    <lineage>
        <taxon>unclassified sequences</taxon>
        <taxon>metagenomes</taxon>
        <taxon>ecological metagenomes</taxon>
    </lineage>
</organism>
<feature type="transmembrane region" description="Helical" evidence="6">
    <location>
        <begin position="24"/>
        <end position="44"/>
    </location>
</feature>
<dbReference type="GO" id="GO:0044038">
    <property type="term" value="P:cell wall macromolecule biosynthetic process"/>
    <property type="evidence" value="ECO:0007669"/>
    <property type="project" value="TreeGrafter"/>
</dbReference>
<comment type="subcellular location">
    <subcellularLocation>
        <location evidence="1">Membrane</location>
        <topology evidence="1">Multi-pass membrane protein</topology>
    </subcellularLocation>
</comment>
<evidence type="ECO:0000256" key="2">
    <source>
        <dbReference type="ARBA" id="ARBA00022679"/>
    </source>
</evidence>
<gene>
    <name evidence="7" type="primary">mraY_48</name>
    <name evidence="7" type="ORF">SDC9_167868</name>
</gene>
<evidence type="ECO:0000256" key="5">
    <source>
        <dbReference type="ARBA" id="ARBA00023136"/>
    </source>
</evidence>
<dbReference type="InterPro" id="IPR000715">
    <property type="entry name" value="Glycosyl_transferase_4"/>
</dbReference>
<proteinExistence type="predicted"/>
<dbReference type="Pfam" id="PF00953">
    <property type="entry name" value="Glycos_transf_4"/>
    <property type="match status" value="1"/>
</dbReference>
<evidence type="ECO:0000256" key="4">
    <source>
        <dbReference type="ARBA" id="ARBA00022989"/>
    </source>
</evidence>
<evidence type="ECO:0000256" key="3">
    <source>
        <dbReference type="ARBA" id="ARBA00022692"/>
    </source>
</evidence>
<keyword evidence="4 6" id="KW-1133">Transmembrane helix</keyword>
<evidence type="ECO:0000256" key="1">
    <source>
        <dbReference type="ARBA" id="ARBA00004141"/>
    </source>
</evidence>
<sequence length="146" mass="15710">MAIVYMALMRVAEGAGQVLLSSNYEGMIIFCGAVVGACLGFLRFNAYPARVFMGDTGSLALGGAVAMMAIMNRGVLLVPIMGACYVASIGSSLIQIVSYKTRKKRVFKMAPLHHHFELKGYPETKVVAMYMIVTALLCMAALLSFV</sequence>
<feature type="transmembrane region" description="Helical" evidence="6">
    <location>
        <begin position="126"/>
        <end position="145"/>
    </location>
</feature>
<name>A0A645G3V2_9ZZZZ</name>
<dbReference type="GO" id="GO:0005886">
    <property type="term" value="C:plasma membrane"/>
    <property type="evidence" value="ECO:0007669"/>
    <property type="project" value="TreeGrafter"/>
</dbReference>
<dbReference type="AlphaFoldDB" id="A0A645G3V2"/>
<dbReference type="PANTHER" id="PTHR22926">
    <property type="entry name" value="PHOSPHO-N-ACETYLMURAMOYL-PENTAPEPTIDE-TRANSFERASE"/>
    <property type="match status" value="1"/>
</dbReference>
<comment type="caution">
    <text evidence="7">The sequence shown here is derived from an EMBL/GenBank/DDBJ whole genome shotgun (WGS) entry which is preliminary data.</text>
</comment>
<accession>A0A645G3V2</accession>
<keyword evidence="3 6" id="KW-0812">Transmembrane</keyword>
<feature type="transmembrane region" description="Helical" evidence="6">
    <location>
        <begin position="76"/>
        <end position="99"/>
    </location>
</feature>
<feature type="transmembrane region" description="Helical" evidence="6">
    <location>
        <begin position="51"/>
        <end position="70"/>
    </location>
</feature>
<evidence type="ECO:0000256" key="6">
    <source>
        <dbReference type="SAM" id="Phobius"/>
    </source>
</evidence>
<dbReference type="EMBL" id="VSSQ01068270">
    <property type="protein sequence ID" value="MPN20489.1"/>
    <property type="molecule type" value="Genomic_DNA"/>
</dbReference>
<keyword evidence="5 6" id="KW-0472">Membrane</keyword>
<dbReference type="GO" id="GO:0016780">
    <property type="term" value="F:phosphotransferase activity, for other substituted phosphate groups"/>
    <property type="evidence" value="ECO:0007669"/>
    <property type="project" value="InterPro"/>
</dbReference>
<dbReference type="PANTHER" id="PTHR22926:SF5">
    <property type="entry name" value="PHOSPHO-N-ACETYLMURAMOYL-PENTAPEPTIDE-TRANSFERASE HOMOLOG"/>
    <property type="match status" value="1"/>
</dbReference>
<keyword evidence="2 7" id="KW-0808">Transferase</keyword>
<dbReference type="EC" id="2.7.8.13" evidence="7"/>
<evidence type="ECO:0000313" key="7">
    <source>
        <dbReference type="EMBL" id="MPN20489.1"/>
    </source>
</evidence>
<reference evidence="7" key="1">
    <citation type="submission" date="2019-08" db="EMBL/GenBank/DDBJ databases">
        <authorList>
            <person name="Kucharzyk K."/>
            <person name="Murdoch R.W."/>
            <person name="Higgins S."/>
            <person name="Loffler F."/>
        </authorList>
    </citation>
    <scope>NUCLEOTIDE SEQUENCE</scope>
</reference>
<protein>
    <submittedName>
        <fullName evidence="7">Phospho-N-acetylmuramoyl-pentapeptide-transferase</fullName>
        <ecNumber evidence="7">2.7.8.13</ecNumber>
    </submittedName>
</protein>
<dbReference type="GO" id="GO:0071555">
    <property type="term" value="P:cell wall organization"/>
    <property type="evidence" value="ECO:0007669"/>
    <property type="project" value="TreeGrafter"/>
</dbReference>